<sequence>MKFQHLKMYGIALAGVFNAHGPFVDGQYMHLISASSTKTESPFLKNRGLEVEIEPRVSFTDDGAPIKPQSLGGKRLKLKLVIKNRPSTQNGHQSRQRRDVMKGVKAKVGNLIMKEHCDLKEHFAYGKYCTVWTISWKSLKKLVRSKKLYPFPKTSLDSQVYIREHRGLYTFVGNHDDDPYLYFGKKNGELLPVNQWRSTPAFVAQRVDITFLKEIRRAQNLQFKFGNEATKVPPDVYKKIGETTGFELKLDNNGYYEVSCDPFFHSMLNRGSLDHLLDWSMRLDAEFSLSLSVSESYVNGNDGSCTLLFEDSGKENEWVLGSSLLKAYTVTAETKGERQVLVFIPSNGTPSFRSRAVVYEHR</sequence>
<dbReference type="InterPro" id="IPR021109">
    <property type="entry name" value="Peptidase_aspartic_dom_sf"/>
</dbReference>
<organism evidence="1 2">
    <name type="scientific">Albugo candida</name>
    <dbReference type="NCBI Taxonomy" id="65357"/>
    <lineage>
        <taxon>Eukaryota</taxon>
        <taxon>Sar</taxon>
        <taxon>Stramenopiles</taxon>
        <taxon>Oomycota</taxon>
        <taxon>Peronosporomycetes</taxon>
        <taxon>Albuginales</taxon>
        <taxon>Albuginaceae</taxon>
        <taxon>Albugo</taxon>
    </lineage>
</organism>
<name>A0A024GRT3_9STRA</name>
<dbReference type="EMBL" id="CAIX01000302">
    <property type="protein sequence ID" value="CCI49475.1"/>
    <property type="molecule type" value="Genomic_DNA"/>
</dbReference>
<dbReference type="SUPFAM" id="SSF50630">
    <property type="entry name" value="Acid proteases"/>
    <property type="match status" value="1"/>
</dbReference>
<accession>A0A024GRT3</accession>
<comment type="caution">
    <text evidence="1">The sequence shown here is derived from an EMBL/GenBank/DDBJ whole genome shotgun (WGS) entry which is preliminary data.</text>
</comment>
<reference evidence="1 2" key="1">
    <citation type="submission" date="2012-05" db="EMBL/GenBank/DDBJ databases">
        <title>Recombination and specialization in a pathogen metapopulation.</title>
        <authorList>
            <person name="Gardiner A."/>
            <person name="Kemen E."/>
            <person name="Schultz-Larsen T."/>
            <person name="MacLean D."/>
            <person name="Van Oosterhout C."/>
            <person name="Jones J.D.G."/>
        </authorList>
    </citation>
    <scope>NUCLEOTIDE SEQUENCE [LARGE SCALE GENOMIC DNA]</scope>
    <source>
        <strain evidence="1 2">Ac Nc2</strain>
    </source>
</reference>
<dbReference type="Gene3D" id="2.40.70.10">
    <property type="entry name" value="Acid Proteases"/>
    <property type="match status" value="1"/>
</dbReference>
<keyword evidence="2" id="KW-1185">Reference proteome</keyword>
<dbReference type="AlphaFoldDB" id="A0A024GRT3"/>
<protein>
    <recommendedName>
        <fullName evidence="3">Peptidase A1 domain-containing protein</fullName>
    </recommendedName>
</protein>
<dbReference type="InParanoid" id="A0A024GRT3"/>
<dbReference type="Proteomes" id="UP000053237">
    <property type="component" value="Unassembled WGS sequence"/>
</dbReference>
<proteinExistence type="predicted"/>
<evidence type="ECO:0000313" key="2">
    <source>
        <dbReference type="Proteomes" id="UP000053237"/>
    </source>
</evidence>
<evidence type="ECO:0000313" key="1">
    <source>
        <dbReference type="EMBL" id="CCI49475.1"/>
    </source>
</evidence>
<gene>
    <name evidence="1" type="ORF">BN9_108100</name>
</gene>
<evidence type="ECO:0008006" key="3">
    <source>
        <dbReference type="Google" id="ProtNLM"/>
    </source>
</evidence>